<sequence length="81" mass="9197">MTSKRTQLADRVLRERGLTSVDGKIRKIIPQSKKTALMMLLEIQHSTTIDQLITGQSIKRVGKALGIDHSTVSKWRKRLDL</sequence>
<organism evidence="1">
    <name type="scientific">marine sediment metagenome</name>
    <dbReference type="NCBI Taxonomy" id="412755"/>
    <lineage>
        <taxon>unclassified sequences</taxon>
        <taxon>metagenomes</taxon>
        <taxon>ecological metagenomes</taxon>
    </lineage>
</organism>
<gene>
    <name evidence="1" type="ORF">LCGC14_1464460</name>
</gene>
<name>A0A0F9MFY6_9ZZZZ</name>
<proteinExistence type="predicted"/>
<accession>A0A0F9MFY6</accession>
<reference evidence="1" key="1">
    <citation type="journal article" date="2015" name="Nature">
        <title>Complex archaea that bridge the gap between prokaryotes and eukaryotes.</title>
        <authorList>
            <person name="Spang A."/>
            <person name="Saw J.H."/>
            <person name="Jorgensen S.L."/>
            <person name="Zaremba-Niedzwiedzka K."/>
            <person name="Martijn J."/>
            <person name="Lind A.E."/>
            <person name="van Eijk R."/>
            <person name="Schleper C."/>
            <person name="Guy L."/>
            <person name="Ettema T.J."/>
        </authorList>
    </citation>
    <scope>NUCLEOTIDE SEQUENCE</scope>
</reference>
<evidence type="ECO:0000313" key="1">
    <source>
        <dbReference type="EMBL" id="KKM68077.1"/>
    </source>
</evidence>
<dbReference type="Pfam" id="PF13384">
    <property type="entry name" value="HTH_23"/>
    <property type="match status" value="1"/>
</dbReference>
<protein>
    <submittedName>
        <fullName evidence="1">Uncharacterized protein</fullName>
    </submittedName>
</protein>
<dbReference type="EMBL" id="LAZR01010232">
    <property type="protein sequence ID" value="KKM68077.1"/>
    <property type="molecule type" value="Genomic_DNA"/>
</dbReference>
<comment type="caution">
    <text evidence="1">The sequence shown here is derived from an EMBL/GenBank/DDBJ whole genome shotgun (WGS) entry which is preliminary data.</text>
</comment>
<dbReference type="AlphaFoldDB" id="A0A0F9MFY6"/>